<dbReference type="InterPro" id="IPR009057">
    <property type="entry name" value="Homeodomain-like_sf"/>
</dbReference>
<keyword evidence="6" id="KW-0804">Transcription</keyword>
<evidence type="ECO:0000256" key="4">
    <source>
        <dbReference type="ARBA" id="ARBA00023125"/>
    </source>
</evidence>
<accession>A0A2G8JUD4</accession>
<dbReference type="AlphaFoldDB" id="A0A2G8JUD4"/>
<dbReference type="PROSITE" id="PS50071">
    <property type="entry name" value="HOMEOBOX_2"/>
    <property type="match status" value="1"/>
</dbReference>
<keyword evidence="5 8" id="KW-0371">Homeobox</keyword>
<protein>
    <submittedName>
        <fullName evidence="12">Putative homeobox protein cut-like 1 isoform X5</fullName>
    </submittedName>
</protein>
<reference evidence="12 13" key="1">
    <citation type="journal article" date="2017" name="PLoS Biol.">
        <title>The sea cucumber genome provides insights into morphological evolution and visceral regeneration.</title>
        <authorList>
            <person name="Zhang X."/>
            <person name="Sun L."/>
            <person name="Yuan J."/>
            <person name="Sun Y."/>
            <person name="Gao Y."/>
            <person name="Zhang L."/>
            <person name="Li S."/>
            <person name="Dai H."/>
            <person name="Hamel J.F."/>
            <person name="Liu C."/>
            <person name="Yu Y."/>
            <person name="Liu S."/>
            <person name="Lin W."/>
            <person name="Guo K."/>
            <person name="Jin S."/>
            <person name="Xu P."/>
            <person name="Storey K.B."/>
            <person name="Huan P."/>
            <person name="Zhang T."/>
            <person name="Zhou Y."/>
            <person name="Zhang J."/>
            <person name="Lin C."/>
            <person name="Li X."/>
            <person name="Xing L."/>
            <person name="Huo D."/>
            <person name="Sun M."/>
            <person name="Wang L."/>
            <person name="Mercier A."/>
            <person name="Li F."/>
            <person name="Yang H."/>
            <person name="Xiang J."/>
        </authorList>
    </citation>
    <scope>NUCLEOTIDE SEQUENCE [LARGE SCALE GENOMIC DNA]</scope>
    <source>
        <strain evidence="12">Shaxun</strain>
        <tissue evidence="12">Muscle</tissue>
    </source>
</reference>
<dbReference type="SUPFAM" id="SSF46689">
    <property type="entry name" value="Homeodomain-like"/>
    <property type="match status" value="1"/>
</dbReference>
<dbReference type="Proteomes" id="UP000230750">
    <property type="component" value="Unassembled WGS sequence"/>
</dbReference>
<dbReference type="PANTHER" id="PTHR36968:SF5">
    <property type="entry name" value="HOMEOBOX-DDT DOMAIN PROTEIN RLT2"/>
    <property type="match status" value="1"/>
</dbReference>
<dbReference type="SMART" id="SM00389">
    <property type="entry name" value="HOX"/>
    <property type="match status" value="1"/>
</dbReference>
<dbReference type="SUPFAM" id="SSF47413">
    <property type="entry name" value="lambda repressor-like DNA-binding domains"/>
    <property type="match status" value="1"/>
</dbReference>
<dbReference type="GO" id="GO:0005634">
    <property type="term" value="C:nucleus"/>
    <property type="evidence" value="ECO:0007669"/>
    <property type="project" value="UniProtKB-SubCell"/>
</dbReference>
<feature type="compositionally biased region" description="Polar residues" evidence="10">
    <location>
        <begin position="316"/>
        <end position="329"/>
    </location>
</feature>
<dbReference type="GO" id="GO:0003677">
    <property type="term" value="F:DNA binding"/>
    <property type="evidence" value="ECO:0007669"/>
    <property type="project" value="UniProtKB-UniRule"/>
</dbReference>
<dbReference type="InterPro" id="IPR044977">
    <property type="entry name" value="RLT1-3"/>
</dbReference>
<comment type="caution">
    <text evidence="12">The sequence shown here is derived from an EMBL/GenBank/DDBJ whole genome shotgun (WGS) entry which is preliminary data.</text>
</comment>
<evidence type="ECO:0000313" key="13">
    <source>
        <dbReference type="Proteomes" id="UP000230750"/>
    </source>
</evidence>
<evidence type="ECO:0000256" key="10">
    <source>
        <dbReference type="SAM" id="MobiDB-lite"/>
    </source>
</evidence>
<evidence type="ECO:0000256" key="1">
    <source>
        <dbReference type="ARBA" id="ARBA00004123"/>
    </source>
</evidence>
<dbReference type="GO" id="GO:0006357">
    <property type="term" value="P:regulation of transcription by RNA polymerase II"/>
    <property type="evidence" value="ECO:0007669"/>
    <property type="project" value="InterPro"/>
</dbReference>
<feature type="region of interest" description="Disordered" evidence="10">
    <location>
        <begin position="316"/>
        <end position="344"/>
    </location>
</feature>
<feature type="compositionally biased region" description="Low complexity" evidence="10">
    <location>
        <begin position="245"/>
        <end position="254"/>
    </location>
</feature>
<dbReference type="Pfam" id="PF02376">
    <property type="entry name" value="CUT"/>
    <property type="match status" value="1"/>
</dbReference>
<feature type="region of interest" description="Disordered" evidence="10">
    <location>
        <begin position="160"/>
        <end position="187"/>
    </location>
</feature>
<evidence type="ECO:0000256" key="8">
    <source>
        <dbReference type="PROSITE-ProRule" id="PRU00108"/>
    </source>
</evidence>
<keyword evidence="3" id="KW-0805">Transcription regulation</keyword>
<dbReference type="OrthoDB" id="1867783at2759"/>
<dbReference type="InterPro" id="IPR010982">
    <property type="entry name" value="Lambda_DNA-bd_dom_sf"/>
</dbReference>
<evidence type="ECO:0000256" key="5">
    <source>
        <dbReference type="ARBA" id="ARBA00023155"/>
    </source>
</evidence>
<comment type="subcellular location">
    <subcellularLocation>
        <location evidence="1 8 9">Nucleus</location>
    </subcellularLocation>
</comment>
<comment type="similarity">
    <text evidence="2">Belongs to the CUT homeobox family.</text>
</comment>
<feature type="domain" description="Homeobox" evidence="11">
    <location>
        <begin position="103"/>
        <end position="157"/>
    </location>
</feature>
<dbReference type="InterPro" id="IPR001356">
    <property type="entry name" value="HD"/>
</dbReference>
<dbReference type="EMBL" id="MRZV01001246">
    <property type="protein sequence ID" value="PIK39376.1"/>
    <property type="molecule type" value="Genomic_DNA"/>
</dbReference>
<sequence>MEEVDPDFGLTFENFVKKFKHWMKEHRLSQRMVASALHVSQGHLCDLLAQDKAISWKMITKEGRKPYVRMTMLMEDEVTLKAISRNPKQFTGKREPNRCRDKKKNTLKKSRFTPYQTKTLETAYQVSSYLTKEAYQALAETVDLNIAQVRTWFNNRRKLRTHGKPREKTVKPGENLKGSIKLSDSTSTLCQETEGSVTAAVSGNVFKSQQLSSLLEEFDDAQGEPDATCGPDVESIHLSNVVNQSLSRDSSSQSETGLSTAAQNGKARETESSQTGIFEGLVVTSDLPTGSKCLQRPQSLSVPEVEQLVRASMSDSSLPVVSQSMSADSVSGAPDLPSSDTLEDSKGIVGMEQEIELQSSSDVSQKSQSDYEGAQLKFLKLAYEVHRYPSEEVVDALHVLTLMGKKEIADWFFEESLRRVVC</sequence>
<evidence type="ECO:0000256" key="3">
    <source>
        <dbReference type="ARBA" id="ARBA00023015"/>
    </source>
</evidence>
<dbReference type="InterPro" id="IPR003350">
    <property type="entry name" value="CUT_dom"/>
</dbReference>
<dbReference type="Pfam" id="PF00046">
    <property type="entry name" value="Homeodomain"/>
    <property type="match status" value="1"/>
</dbReference>
<dbReference type="PANTHER" id="PTHR36968">
    <property type="entry name" value="HOMEOBOX-DDT DOMAIN PROTEIN RLT2"/>
    <property type="match status" value="1"/>
</dbReference>
<evidence type="ECO:0000313" key="12">
    <source>
        <dbReference type="EMBL" id="PIK39376.1"/>
    </source>
</evidence>
<dbReference type="CDD" id="cd00086">
    <property type="entry name" value="homeodomain"/>
    <property type="match status" value="1"/>
</dbReference>
<evidence type="ECO:0000256" key="2">
    <source>
        <dbReference type="ARBA" id="ARBA00008190"/>
    </source>
</evidence>
<gene>
    <name evidence="12" type="ORF">BSL78_23786</name>
</gene>
<name>A0A2G8JUD4_STIJA</name>
<evidence type="ECO:0000259" key="11">
    <source>
        <dbReference type="PROSITE" id="PS50071"/>
    </source>
</evidence>
<keyword evidence="4 8" id="KW-0238">DNA-binding</keyword>
<proteinExistence type="inferred from homology"/>
<keyword evidence="13" id="KW-1185">Reference proteome</keyword>
<organism evidence="12 13">
    <name type="scientific">Stichopus japonicus</name>
    <name type="common">Sea cucumber</name>
    <dbReference type="NCBI Taxonomy" id="307972"/>
    <lineage>
        <taxon>Eukaryota</taxon>
        <taxon>Metazoa</taxon>
        <taxon>Echinodermata</taxon>
        <taxon>Eleutherozoa</taxon>
        <taxon>Echinozoa</taxon>
        <taxon>Holothuroidea</taxon>
        <taxon>Aspidochirotacea</taxon>
        <taxon>Aspidochirotida</taxon>
        <taxon>Stichopodidae</taxon>
        <taxon>Apostichopus</taxon>
    </lineage>
</organism>
<feature type="DNA-binding region" description="Homeobox" evidence="8">
    <location>
        <begin position="105"/>
        <end position="158"/>
    </location>
</feature>
<dbReference type="Gene3D" id="1.10.10.60">
    <property type="entry name" value="Homeodomain-like"/>
    <property type="match status" value="2"/>
</dbReference>
<evidence type="ECO:0000256" key="6">
    <source>
        <dbReference type="ARBA" id="ARBA00023163"/>
    </source>
</evidence>
<evidence type="ECO:0000256" key="7">
    <source>
        <dbReference type="ARBA" id="ARBA00023242"/>
    </source>
</evidence>
<evidence type="ECO:0000256" key="9">
    <source>
        <dbReference type="RuleBase" id="RU000682"/>
    </source>
</evidence>
<dbReference type="STRING" id="307972.A0A2G8JUD4"/>
<dbReference type="Gene3D" id="1.10.260.40">
    <property type="entry name" value="lambda repressor-like DNA-binding domains"/>
    <property type="match status" value="1"/>
</dbReference>
<feature type="region of interest" description="Disordered" evidence="10">
    <location>
        <begin position="243"/>
        <end position="273"/>
    </location>
</feature>
<keyword evidence="7 8" id="KW-0539">Nucleus</keyword>